<reference evidence="1" key="1">
    <citation type="submission" date="2019-07" db="EMBL/GenBank/DDBJ databases">
        <authorList>
            <person name="Dittberner H."/>
        </authorList>
    </citation>
    <scope>NUCLEOTIDE SEQUENCE [LARGE SCALE GENOMIC DNA]</scope>
</reference>
<comment type="caution">
    <text evidence="1">The sequence shown here is derived from an EMBL/GenBank/DDBJ whole genome shotgun (WGS) entry which is preliminary data.</text>
</comment>
<gene>
    <name evidence="1" type="ORF">ANE_LOCUS22374</name>
</gene>
<keyword evidence="2" id="KW-1185">Reference proteome</keyword>
<evidence type="ECO:0000313" key="2">
    <source>
        <dbReference type="Proteomes" id="UP000489600"/>
    </source>
</evidence>
<proteinExistence type="predicted"/>
<dbReference type="Proteomes" id="UP000489600">
    <property type="component" value="Unassembled WGS sequence"/>
</dbReference>
<sequence length="63" mass="6980">MEFVCFTSPLNPTNGVDFRVSSSSLKSSPARVCMKRMFVEVPLSINILFIKQLAIVRDITSAS</sequence>
<evidence type="ECO:0000313" key="1">
    <source>
        <dbReference type="EMBL" id="VVB11930.1"/>
    </source>
</evidence>
<dbReference type="AlphaFoldDB" id="A0A565CE07"/>
<name>A0A565CE07_9BRAS</name>
<dbReference type="EMBL" id="CABITT030000007">
    <property type="protein sequence ID" value="VVB11930.1"/>
    <property type="molecule type" value="Genomic_DNA"/>
</dbReference>
<organism evidence="1 2">
    <name type="scientific">Arabis nemorensis</name>
    <dbReference type="NCBI Taxonomy" id="586526"/>
    <lineage>
        <taxon>Eukaryota</taxon>
        <taxon>Viridiplantae</taxon>
        <taxon>Streptophyta</taxon>
        <taxon>Embryophyta</taxon>
        <taxon>Tracheophyta</taxon>
        <taxon>Spermatophyta</taxon>
        <taxon>Magnoliopsida</taxon>
        <taxon>eudicotyledons</taxon>
        <taxon>Gunneridae</taxon>
        <taxon>Pentapetalae</taxon>
        <taxon>rosids</taxon>
        <taxon>malvids</taxon>
        <taxon>Brassicales</taxon>
        <taxon>Brassicaceae</taxon>
        <taxon>Arabideae</taxon>
        <taxon>Arabis</taxon>
    </lineage>
</organism>
<accession>A0A565CE07</accession>
<protein>
    <submittedName>
        <fullName evidence="1">Uncharacterized protein</fullName>
    </submittedName>
</protein>